<dbReference type="AlphaFoldDB" id="A0AAJ0AUZ8"/>
<accession>A0AAJ0AUZ8</accession>
<comment type="caution">
    <text evidence="1">The sequence shown here is derived from an EMBL/GenBank/DDBJ whole genome shotgun (WGS) entry which is preliminary data.</text>
</comment>
<dbReference type="EMBL" id="JAHMHR010000006">
    <property type="protein sequence ID" value="KAK1690278.1"/>
    <property type="molecule type" value="Genomic_DNA"/>
</dbReference>
<evidence type="ECO:0000313" key="2">
    <source>
        <dbReference type="Proteomes" id="UP001224890"/>
    </source>
</evidence>
<dbReference type="GeneID" id="85458489"/>
<proteinExistence type="predicted"/>
<name>A0AAJ0AUZ8_9PEZI</name>
<keyword evidence="2" id="KW-1185">Reference proteome</keyword>
<dbReference type="RefSeq" id="XP_060433973.1">
    <property type="nucleotide sequence ID" value="XM_060573963.1"/>
</dbReference>
<reference evidence="1" key="1">
    <citation type="submission" date="2021-06" db="EMBL/GenBank/DDBJ databases">
        <title>Comparative genomics, transcriptomics and evolutionary studies reveal genomic signatures of adaptation to plant cell wall in hemibiotrophic fungi.</title>
        <authorList>
            <consortium name="DOE Joint Genome Institute"/>
            <person name="Baroncelli R."/>
            <person name="Diaz J.F."/>
            <person name="Benocci T."/>
            <person name="Peng M."/>
            <person name="Battaglia E."/>
            <person name="Haridas S."/>
            <person name="Andreopoulos W."/>
            <person name="Labutti K."/>
            <person name="Pangilinan J."/>
            <person name="Floch G.L."/>
            <person name="Makela M.R."/>
            <person name="Henrissat B."/>
            <person name="Grigoriev I.V."/>
            <person name="Crouch J.A."/>
            <person name="De Vries R.P."/>
            <person name="Sukno S.A."/>
            <person name="Thon M.R."/>
        </authorList>
    </citation>
    <scope>NUCLEOTIDE SEQUENCE</scope>
    <source>
        <strain evidence="1">CBS 193.32</strain>
    </source>
</reference>
<sequence length="110" mass="11240">MSCQKLRISPGGTCAMSLLSLSLSLFLSQVCHICSLAISFVGGTLTIAKGTVAEICIALRSGHLRPALPTPRVAEQNGQCPAAPAPPPGGNLWATGVMGVYLGETSPTYG</sequence>
<protein>
    <submittedName>
        <fullName evidence="1">Uncharacterized protein</fullName>
    </submittedName>
</protein>
<dbReference type="Proteomes" id="UP001224890">
    <property type="component" value="Unassembled WGS sequence"/>
</dbReference>
<organism evidence="1 2">
    <name type="scientific">Colletotrichum godetiae</name>
    <dbReference type="NCBI Taxonomy" id="1209918"/>
    <lineage>
        <taxon>Eukaryota</taxon>
        <taxon>Fungi</taxon>
        <taxon>Dikarya</taxon>
        <taxon>Ascomycota</taxon>
        <taxon>Pezizomycotina</taxon>
        <taxon>Sordariomycetes</taxon>
        <taxon>Hypocreomycetidae</taxon>
        <taxon>Glomerellales</taxon>
        <taxon>Glomerellaceae</taxon>
        <taxon>Colletotrichum</taxon>
        <taxon>Colletotrichum acutatum species complex</taxon>
    </lineage>
</organism>
<evidence type="ECO:0000313" key="1">
    <source>
        <dbReference type="EMBL" id="KAK1690278.1"/>
    </source>
</evidence>
<gene>
    <name evidence="1" type="ORF">BDP55DRAFT_650147</name>
</gene>